<organism evidence="1 2">
    <name type="scientific">Stylophora pistillata</name>
    <name type="common">Smooth cauliflower coral</name>
    <dbReference type="NCBI Taxonomy" id="50429"/>
    <lineage>
        <taxon>Eukaryota</taxon>
        <taxon>Metazoa</taxon>
        <taxon>Cnidaria</taxon>
        <taxon>Anthozoa</taxon>
        <taxon>Hexacorallia</taxon>
        <taxon>Scleractinia</taxon>
        <taxon>Astrocoeniina</taxon>
        <taxon>Pocilloporidae</taxon>
        <taxon>Stylophora</taxon>
    </lineage>
</organism>
<gene>
    <name evidence="1" type="primary">Ttc39a</name>
    <name evidence="1" type="ORF">AWC38_SpisGene6400</name>
</gene>
<dbReference type="EMBL" id="LSMT01000075">
    <property type="protein sequence ID" value="PFX28878.1"/>
    <property type="molecule type" value="Genomic_DNA"/>
</dbReference>
<dbReference type="PANTHER" id="PTHR31859">
    <property type="entry name" value="TETRATRICOPEPTIDE REPEAT PROTEIN 39 FAMILY MEMBER"/>
    <property type="match status" value="1"/>
</dbReference>
<evidence type="ECO:0000313" key="2">
    <source>
        <dbReference type="Proteomes" id="UP000225706"/>
    </source>
</evidence>
<proteinExistence type="predicted"/>
<name>A0A2B4SJX1_STYPI</name>
<sequence>MEVNATDQLRINRSMYHSVTYSSIMCIQALLKFEQAAIQKASESVKMAVNICERHRKKPTWSETFSSWIWSSPYDEFSTGL</sequence>
<dbReference type="InterPro" id="IPR019412">
    <property type="entry name" value="IML2/TPR_39"/>
</dbReference>
<accession>A0A2B4SJX1</accession>
<dbReference type="PANTHER" id="PTHR31859:SF9">
    <property type="entry name" value="TETRATRICOPEPTIDE REPEAT PROTEIN 39B"/>
    <property type="match status" value="1"/>
</dbReference>
<reference evidence="2" key="1">
    <citation type="journal article" date="2017" name="bioRxiv">
        <title>Comparative analysis of the genomes of Stylophora pistillata and Acropora digitifera provides evidence for extensive differences between species of corals.</title>
        <authorList>
            <person name="Voolstra C.R."/>
            <person name="Li Y."/>
            <person name="Liew Y.J."/>
            <person name="Baumgarten S."/>
            <person name="Zoccola D."/>
            <person name="Flot J.-F."/>
            <person name="Tambutte S."/>
            <person name="Allemand D."/>
            <person name="Aranda M."/>
        </authorList>
    </citation>
    <scope>NUCLEOTIDE SEQUENCE [LARGE SCALE GENOMIC DNA]</scope>
</reference>
<comment type="caution">
    <text evidence="1">The sequence shown here is derived from an EMBL/GenBank/DDBJ whole genome shotgun (WGS) entry which is preliminary data.</text>
</comment>
<dbReference type="AlphaFoldDB" id="A0A2B4SJX1"/>
<dbReference type="OrthoDB" id="43460at2759"/>
<keyword evidence="2" id="KW-1185">Reference proteome</keyword>
<dbReference type="Pfam" id="PF10300">
    <property type="entry name" value="Iml2-TPR_39"/>
    <property type="match status" value="1"/>
</dbReference>
<evidence type="ECO:0000313" key="1">
    <source>
        <dbReference type="EMBL" id="PFX28878.1"/>
    </source>
</evidence>
<dbReference type="Proteomes" id="UP000225706">
    <property type="component" value="Unassembled WGS sequence"/>
</dbReference>
<protein>
    <submittedName>
        <fullName evidence="1">Tetratricopeptide repeat protein 39A</fullName>
    </submittedName>
</protein>